<dbReference type="InterPro" id="IPR036282">
    <property type="entry name" value="Glutathione-S-Trfase_C_sf"/>
</dbReference>
<protein>
    <submittedName>
        <fullName evidence="2">Glutathione S-transferase</fullName>
    </submittedName>
</protein>
<dbReference type="CDD" id="cd03080">
    <property type="entry name" value="GST_N_Metaxin_like"/>
    <property type="match status" value="1"/>
</dbReference>
<dbReference type="SFLD" id="SFLDS00019">
    <property type="entry name" value="Glutathione_Transferase_(cytos"/>
    <property type="match status" value="1"/>
</dbReference>
<feature type="domain" description="GST N-terminal" evidence="1">
    <location>
        <begin position="7"/>
        <end position="79"/>
    </location>
</feature>
<dbReference type="SUPFAM" id="SSF52833">
    <property type="entry name" value="Thioredoxin-like"/>
    <property type="match status" value="1"/>
</dbReference>
<dbReference type="PANTHER" id="PTHR12289">
    <property type="entry name" value="METAXIN RELATED"/>
    <property type="match status" value="1"/>
</dbReference>
<evidence type="ECO:0000313" key="2">
    <source>
        <dbReference type="EMBL" id="MET3613973.1"/>
    </source>
</evidence>
<dbReference type="EMBL" id="JBEPMB010000002">
    <property type="protein sequence ID" value="MET3613973.1"/>
    <property type="molecule type" value="Genomic_DNA"/>
</dbReference>
<dbReference type="SUPFAM" id="SSF47616">
    <property type="entry name" value="GST C-terminal domain-like"/>
    <property type="match status" value="1"/>
</dbReference>
<proteinExistence type="predicted"/>
<organism evidence="2 3">
    <name type="scientific">Rhizobium aquaticum</name>
    <dbReference type="NCBI Taxonomy" id="1549636"/>
    <lineage>
        <taxon>Bacteria</taxon>
        <taxon>Pseudomonadati</taxon>
        <taxon>Pseudomonadota</taxon>
        <taxon>Alphaproteobacteria</taxon>
        <taxon>Hyphomicrobiales</taxon>
        <taxon>Rhizobiaceae</taxon>
        <taxon>Rhizobium/Agrobacterium group</taxon>
        <taxon>Rhizobium</taxon>
    </lineage>
</organism>
<gene>
    <name evidence="2" type="ORF">ABID16_002302</name>
</gene>
<name>A0ABV2IZU4_9HYPH</name>
<reference evidence="2 3" key="1">
    <citation type="submission" date="2024-06" db="EMBL/GenBank/DDBJ databases">
        <title>Genomic Encyclopedia of Type Strains, Phase IV (KMG-IV): sequencing the most valuable type-strain genomes for metagenomic binning, comparative biology and taxonomic classification.</title>
        <authorList>
            <person name="Goeker M."/>
        </authorList>
    </citation>
    <scope>NUCLEOTIDE SEQUENCE [LARGE SCALE GENOMIC DNA]</scope>
    <source>
        <strain evidence="2 3">DSM 29780</strain>
    </source>
</reference>
<comment type="caution">
    <text evidence="2">The sequence shown here is derived from an EMBL/GenBank/DDBJ whole genome shotgun (WGS) entry which is preliminary data.</text>
</comment>
<dbReference type="InterPro" id="IPR036249">
    <property type="entry name" value="Thioredoxin-like_sf"/>
</dbReference>
<dbReference type="InterPro" id="IPR004045">
    <property type="entry name" value="Glutathione_S-Trfase_N"/>
</dbReference>
<dbReference type="SFLD" id="SFLDG01180">
    <property type="entry name" value="SUF1"/>
    <property type="match status" value="1"/>
</dbReference>
<keyword evidence="3" id="KW-1185">Reference proteome</keyword>
<dbReference type="PANTHER" id="PTHR12289:SF41">
    <property type="entry name" value="FAILED AXON CONNECTIONS-RELATED"/>
    <property type="match status" value="1"/>
</dbReference>
<dbReference type="Pfam" id="PF17171">
    <property type="entry name" value="GST_C_6"/>
    <property type="match status" value="1"/>
</dbReference>
<dbReference type="Pfam" id="PF17172">
    <property type="entry name" value="GST_N_4"/>
    <property type="match status" value="1"/>
</dbReference>
<dbReference type="InterPro" id="IPR050931">
    <property type="entry name" value="Mito_Protein_Transport_Metaxin"/>
</dbReference>
<evidence type="ECO:0000259" key="1">
    <source>
        <dbReference type="PROSITE" id="PS50404"/>
    </source>
</evidence>
<sequence>MIKLYGFGPGVGQPDLSPFVMKVMILLRMSGIPFEKINGIAGARNAPRGKLPYIDDNGRIVSDSRFIKRYLAETYGADFSGGYDEPTLMTGLLAERTLEESSYFFAVERRWIRPDGWPVMREAAFGAMPAPLRLLIAPLVRRSVLNSLKGQGTARMSSAENDMLCAENTRAIASLLGDKPYLLGDRPSGSDATVLAFAIAATARAFPGPIRNAILAEPNLAAYRDRLASEFLPECDLAML</sequence>
<dbReference type="SFLD" id="SFLDG01200">
    <property type="entry name" value="SUF1.1"/>
    <property type="match status" value="1"/>
</dbReference>
<dbReference type="RefSeq" id="WP_354556464.1">
    <property type="nucleotide sequence ID" value="NZ_JBEPMB010000002.1"/>
</dbReference>
<dbReference type="PROSITE" id="PS50404">
    <property type="entry name" value="GST_NTER"/>
    <property type="match status" value="1"/>
</dbReference>
<dbReference type="InterPro" id="IPR033468">
    <property type="entry name" value="Metaxin_GST"/>
</dbReference>
<dbReference type="InterPro" id="IPR026928">
    <property type="entry name" value="FAX/IsoI-like"/>
</dbReference>
<dbReference type="InterPro" id="IPR040079">
    <property type="entry name" value="Glutathione_S-Trfase"/>
</dbReference>
<dbReference type="InterPro" id="IPR012336">
    <property type="entry name" value="Thioredoxin-like_fold"/>
</dbReference>
<accession>A0ABV2IZU4</accession>
<dbReference type="Gene3D" id="3.40.30.10">
    <property type="entry name" value="Glutaredoxin"/>
    <property type="match status" value="1"/>
</dbReference>
<evidence type="ECO:0000313" key="3">
    <source>
        <dbReference type="Proteomes" id="UP001549047"/>
    </source>
</evidence>
<dbReference type="Proteomes" id="UP001549047">
    <property type="component" value="Unassembled WGS sequence"/>
</dbReference>